<accession>A0A2T7NIR5</accession>
<name>A0A2T7NIR5_POMCA</name>
<reference evidence="1 2" key="1">
    <citation type="submission" date="2018-04" db="EMBL/GenBank/DDBJ databases">
        <title>The genome of golden apple snail Pomacea canaliculata provides insight into stress tolerance and invasive adaptation.</title>
        <authorList>
            <person name="Liu C."/>
            <person name="Liu B."/>
            <person name="Ren Y."/>
            <person name="Zhang Y."/>
            <person name="Wang H."/>
            <person name="Li S."/>
            <person name="Jiang F."/>
            <person name="Yin L."/>
            <person name="Zhang G."/>
            <person name="Qian W."/>
            <person name="Fan W."/>
        </authorList>
    </citation>
    <scope>NUCLEOTIDE SEQUENCE [LARGE SCALE GENOMIC DNA]</scope>
    <source>
        <strain evidence="1">SZHN2017</strain>
        <tissue evidence="1">Muscle</tissue>
    </source>
</reference>
<dbReference type="EMBL" id="PZQS01000012">
    <property type="protein sequence ID" value="PVD21067.1"/>
    <property type="molecule type" value="Genomic_DNA"/>
</dbReference>
<protein>
    <submittedName>
        <fullName evidence="1">Uncharacterized protein</fullName>
    </submittedName>
</protein>
<dbReference type="AlphaFoldDB" id="A0A2T7NIR5"/>
<sequence>MSPHSHGLGKRPRSMAAVALPPGPHSDLALTREGCQPLLFFSLFLSFSLRLANTENMLSPTLWLLPSDPVNLLSLY</sequence>
<dbReference type="Proteomes" id="UP000245119">
    <property type="component" value="Linkage Group LG12"/>
</dbReference>
<evidence type="ECO:0000313" key="2">
    <source>
        <dbReference type="Proteomes" id="UP000245119"/>
    </source>
</evidence>
<gene>
    <name evidence="1" type="ORF">C0Q70_19233</name>
</gene>
<keyword evidence="2" id="KW-1185">Reference proteome</keyword>
<organism evidence="1 2">
    <name type="scientific">Pomacea canaliculata</name>
    <name type="common">Golden apple snail</name>
    <dbReference type="NCBI Taxonomy" id="400727"/>
    <lineage>
        <taxon>Eukaryota</taxon>
        <taxon>Metazoa</taxon>
        <taxon>Spiralia</taxon>
        <taxon>Lophotrochozoa</taxon>
        <taxon>Mollusca</taxon>
        <taxon>Gastropoda</taxon>
        <taxon>Caenogastropoda</taxon>
        <taxon>Architaenioglossa</taxon>
        <taxon>Ampullarioidea</taxon>
        <taxon>Ampullariidae</taxon>
        <taxon>Pomacea</taxon>
    </lineage>
</organism>
<evidence type="ECO:0000313" key="1">
    <source>
        <dbReference type="EMBL" id="PVD21067.1"/>
    </source>
</evidence>
<proteinExistence type="predicted"/>
<comment type="caution">
    <text evidence="1">The sequence shown here is derived from an EMBL/GenBank/DDBJ whole genome shotgun (WGS) entry which is preliminary data.</text>
</comment>